<dbReference type="InterPro" id="IPR023696">
    <property type="entry name" value="Ureohydrolase_dom_sf"/>
</dbReference>
<feature type="domain" description="Histone deacetylase" evidence="1">
    <location>
        <begin position="3"/>
        <end position="34"/>
    </location>
</feature>
<sequence>YGEGFCIYNDVVIVARYAMEKYNLKRILILDTDA</sequence>
<gene>
    <name evidence="2" type="ORF">S12H4_63605</name>
</gene>
<organism evidence="2">
    <name type="scientific">marine sediment metagenome</name>
    <dbReference type="NCBI Taxonomy" id="412755"/>
    <lineage>
        <taxon>unclassified sequences</taxon>
        <taxon>metagenomes</taxon>
        <taxon>ecological metagenomes</taxon>
    </lineage>
</organism>
<comment type="caution">
    <text evidence="2">The sequence shown here is derived from an EMBL/GenBank/DDBJ whole genome shotgun (WGS) entry which is preliminary data.</text>
</comment>
<dbReference type="SUPFAM" id="SSF52768">
    <property type="entry name" value="Arginase/deacetylase"/>
    <property type="match status" value="1"/>
</dbReference>
<evidence type="ECO:0000259" key="1">
    <source>
        <dbReference type="Pfam" id="PF00850"/>
    </source>
</evidence>
<dbReference type="Pfam" id="PF00850">
    <property type="entry name" value="Hist_deacetyl"/>
    <property type="match status" value="1"/>
</dbReference>
<name>X1UQR0_9ZZZZ</name>
<accession>X1UQR0</accession>
<dbReference type="AlphaFoldDB" id="X1UQR0"/>
<protein>
    <recommendedName>
        <fullName evidence="1">Histone deacetylase domain-containing protein</fullName>
    </recommendedName>
</protein>
<dbReference type="Gene3D" id="3.40.800.20">
    <property type="entry name" value="Histone deacetylase domain"/>
    <property type="match status" value="1"/>
</dbReference>
<dbReference type="EMBL" id="BARW01043418">
    <property type="protein sequence ID" value="GAJ19818.1"/>
    <property type="molecule type" value="Genomic_DNA"/>
</dbReference>
<dbReference type="InterPro" id="IPR037138">
    <property type="entry name" value="His_deacetylse_dom_sf"/>
</dbReference>
<feature type="non-terminal residue" evidence="2">
    <location>
        <position position="34"/>
    </location>
</feature>
<dbReference type="InterPro" id="IPR023801">
    <property type="entry name" value="His_deacetylse_dom"/>
</dbReference>
<reference evidence="2" key="1">
    <citation type="journal article" date="2014" name="Front. Microbiol.">
        <title>High frequency of phylogenetically diverse reductive dehalogenase-homologous genes in deep subseafloor sedimentary metagenomes.</title>
        <authorList>
            <person name="Kawai M."/>
            <person name="Futagami T."/>
            <person name="Toyoda A."/>
            <person name="Takaki Y."/>
            <person name="Nishi S."/>
            <person name="Hori S."/>
            <person name="Arai W."/>
            <person name="Tsubouchi T."/>
            <person name="Morono Y."/>
            <person name="Uchiyama I."/>
            <person name="Ito T."/>
            <person name="Fujiyama A."/>
            <person name="Inagaki F."/>
            <person name="Takami H."/>
        </authorList>
    </citation>
    <scope>NUCLEOTIDE SEQUENCE</scope>
    <source>
        <strain evidence="2">Expedition CK06-06</strain>
    </source>
</reference>
<proteinExistence type="predicted"/>
<feature type="non-terminal residue" evidence="2">
    <location>
        <position position="1"/>
    </location>
</feature>
<evidence type="ECO:0000313" key="2">
    <source>
        <dbReference type="EMBL" id="GAJ19818.1"/>
    </source>
</evidence>